<dbReference type="InterPro" id="IPR050072">
    <property type="entry name" value="Peptidase_M20A"/>
</dbReference>
<comment type="similarity">
    <text evidence="2">Belongs to the peptidase M20A family.</text>
</comment>
<sequence length="260" mass="29076">MFISTICKNGRKIAVIIKLKLSELYGYQASPKEGKNCAAYLTESGYVGEFVICSEPTQLGIGLQAKGVLQMDITLKGKSAHASKPWEGENAILRALYLYERLLELPFAQESTDFFQKPSINLSKIHGGDVYNKVPDSCVLSMDIRFLPTQNKDEILKQIKSITDCNIAINLYGDPVMNTIDNPYIQKLLPIIKQKALIEDVHVFGQHGFADTRYFSRFGIPAIEFGPSGDHWHGNDEYVVLDSVETYKDILVDFGVGFRG</sequence>
<feature type="domain" description="Peptidase M20 dimerisation" evidence="6">
    <location>
        <begin position="65"/>
        <end position="162"/>
    </location>
</feature>
<reference evidence="7" key="1">
    <citation type="journal article" date="2014" name="Int. J. Syst. Evol. Microbiol.">
        <title>Complete genome sequence of Corynebacterium casei LMG S-19264T (=DSM 44701T), isolated from a smear-ripened cheese.</title>
        <authorList>
            <consortium name="US DOE Joint Genome Institute (JGI-PGF)"/>
            <person name="Walter F."/>
            <person name="Albersmeier A."/>
            <person name="Kalinowski J."/>
            <person name="Ruckert C."/>
        </authorList>
    </citation>
    <scope>NUCLEOTIDE SEQUENCE</scope>
    <source>
        <strain evidence="7">CGMCC 1.15454</strain>
    </source>
</reference>
<proteinExistence type="inferred from homology"/>
<keyword evidence="5" id="KW-0862">Zinc</keyword>
<accession>A0A9W5TYL3</accession>
<dbReference type="Proteomes" id="UP000621492">
    <property type="component" value="Unassembled WGS sequence"/>
</dbReference>
<keyword evidence="8" id="KW-1185">Reference proteome</keyword>
<organism evidence="7 8">
    <name type="scientific">Lentibacillus populi</name>
    <dbReference type="NCBI Taxonomy" id="1827502"/>
    <lineage>
        <taxon>Bacteria</taxon>
        <taxon>Bacillati</taxon>
        <taxon>Bacillota</taxon>
        <taxon>Bacilli</taxon>
        <taxon>Bacillales</taxon>
        <taxon>Bacillaceae</taxon>
        <taxon>Lentibacillus</taxon>
    </lineage>
</organism>
<dbReference type="AlphaFoldDB" id="A0A9W5TYL3"/>
<evidence type="ECO:0000259" key="6">
    <source>
        <dbReference type="Pfam" id="PF07687"/>
    </source>
</evidence>
<comment type="caution">
    <text evidence="7">The sequence shown here is derived from an EMBL/GenBank/DDBJ whole genome shotgun (WGS) entry which is preliminary data.</text>
</comment>
<gene>
    <name evidence="7" type="ORF">GCM10011409_24020</name>
</gene>
<dbReference type="PANTHER" id="PTHR43808">
    <property type="entry name" value="ACETYLORNITHINE DEACETYLASE"/>
    <property type="match status" value="1"/>
</dbReference>
<dbReference type="SUPFAM" id="SSF55031">
    <property type="entry name" value="Bacterial exopeptidase dimerisation domain"/>
    <property type="match status" value="1"/>
</dbReference>
<dbReference type="GO" id="GO:0016787">
    <property type="term" value="F:hydrolase activity"/>
    <property type="evidence" value="ECO:0007669"/>
    <property type="project" value="UniProtKB-KW"/>
</dbReference>
<name>A0A9W5TYL3_9BACI</name>
<dbReference type="PANTHER" id="PTHR43808:SF8">
    <property type="entry name" value="PEPTIDASE M20 DIMERISATION DOMAIN-CONTAINING PROTEIN"/>
    <property type="match status" value="1"/>
</dbReference>
<keyword evidence="3" id="KW-0479">Metal-binding</keyword>
<dbReference type="InterPro" id="IPR036264">
    <property type="entry name" value="Bact_exopeptidase_dim_dom"/>
</dbReference>
<comment type="cofactor">
    <cofactor evidence="1">
        <name>Zn(2+)</name>
        <dbReference type="ChEBI" id="CHEBI:29105"/>
    </cofactor>
</comment>
<keyword evidence="4" id="KW-0378">Hydrolase</keyword>
<dbReference type="Gene3D" id="3.40.630.10">
    <property type="entry name" value="Zn peptidases"/>
    <property type="match status" value="1"/>
</dbReference>
<dbReference type="SUPFAM" id="SSF53187">
    <property type="entry name" value="Zn-dependent exopeptidases"/>
    <property type="match status" value="1"/>
</dbReference>
<evidence type="ECO:0000256" key="4">
    <source>
        <dbReference type="ARBA" id="ARBA00022801"/>
    </source>
</evidence>
<protein>
    <recommendedName>
        <fullName evidence="6">Peptidase M20 dimerisation domain-containing protein</fullName>
    </recommendedName>
</protein>
<dbReference type="InterPro" id="IPR011650">
    <property type="entry name" value="Peptidase_M20_dimer"/>
</dbReference>
<reference evidence="7" key="2">
    <citation type="submission" date="2020-09" db="EMBL/GenBank/DDBJ databases">
        <authorList>
            <person name="Sun Q."/>
            <person name="Zhou Y."/>
        </authorList>
    </citation>
    <scope>NUCLEOTIDE SEQUENCE</scope>
    <source>
        <strain evidence="7">CGMCC 1.15454</strain>
    </source>
</reference>
<dbReference type="Pfam" id="PF07687">
    <property type="entry name" value="M20_dimer"/>
    <property type="match status" value="1"/>
</dbReference>
<evidence type="ECO:0000256" key="3">
    <source>
        <dbReference type="ARBA" id="ARBA00022723"/>
    </source>
</evidence>
<evidence type="ECO:0000256" key="1">
    <source>
        <dbReference type="ARBA" id="ARBA00001947"/>
    </source>
</evidence>
<dbReference type="RefSeq" id="WP_088052628.1">
    <property type="nucleotide sequence ID" value="NZ_BMJD01000018.1"/>
</dbReference>
<evidence type="ECO:0000313" key="7">
    <source>
        <dbReference type="EMBL" id="GGB45649.1"/>
    </source>
</evidence>
<evidence type="ECO:0000313" key="8">
    <source>
        <dbReference type="Proteomes" id="UP000621492"/>
    </source>
</evidence>
<dbReference type="EMBL" id="BMJD01000018">
    <property type="protein sequence ID" value="GGB45649.1"/>
    <property type="molecule type" value="Genomic_DNA"/>
</dbReference>
<evidence type="ECO:0000256" key="5">
    <source>
        <dbReference type="ARBA" id="ARBA00022833"/>
    </source>
</evidence>
<evidence type="ECO:0000256" key="2">
    <source>
        <dbReference type="ARBA" id="ARBA00006247"/>
    </source>
</evidence>
<dbReference type="Gene3D" id="3.30.70.360">
    <property type="match status" value="1"/>
</dbReference>